<dbReference type="OrthoDB" id="115386at2157"/>
<dbReference type="Pfam" id="PF02683">
    <property type="entry name" value="DsbD_TM"/>
    <property type="match status" value="1"/>
</dbReference>
<organism evidence="8 9">
    <name type="scientific">Methanococcus aeolicus (strain ATCC BAA-1280 / DSM 17508 / OCM 812 / Nankai-3)</name>
    <dbReference type="NCBI Taxonomy" id="419665"/>
    <lineage>
        <taxon>Archaea</taxon>
        <taxon>Methanobacteriati</taxon>
        <taxon>Methanobacteriota</taxon>
        <taxon>Methanomada group</taxon>
        <taxon>Methanococci</taxon>
        <taxon>Methanococcales</taxon>
        <taxon>Methanococcaceae</taxon>
        <taxon>Methanococcus</taxon>
    </lineage>
</organism>
<dbReference type="HOGENOM" id="CLU_053225_5_0_2"/>
<feature type="transmembrane region" description="Helical" evidence="6">
    <location>
        <begin position="157"/>
        <end position="182"/>
    </location>
</feature>
<reference evidence="8" key="1">
    <citation type="submission" date="2007-06" db="EMBL/GenBank/DDBJ databases">
        <title>Complete sequence of Methanococcus aeolicus Nankai-3.</title>
        <authorList>
            <consortium name="US DOE Joint Genome Institute"/>
            <person name="Copeland A."/>
            <person name="Lucas S."/>
            <person name="Lapidus A."/>
            <person name="Barry K."/>
            <person name="Glavina del Rio T."/>
            <person name="Dalin E."/>
            <person name="Tice H."/>
            <person name="Pitluck S."/>
            <person name="Chain P."/>
            <person name="Malfatti S."/>
            <person name="Shin M."/>
            <person name="Vergez L."/>
            <person name="Schmutz J."/>
            <person name="Larimer F."/>
            <person name="Land M."/>
            <person name="Hauser L."/>
            <person name="Kyrpides N."/>
            <person name="Lykidis A."/>
            <person name="Sieprawska-Lupa M."/>
            <person name="Whitman W.B."/>
            <person name="Richardson P."/>
        </authorList>
    </citation>
    <scope>NUCLEOTIDE SEQUENCE [LARGE SCALE GENOMIC DNA]</scope>
    <source>
        <strain evidence="8">Nankai-3</strain>
    </source>
</reference>
<comment type="subcellular location">
    <subcellularLocation>
        <location evidence="1">Membrane</location>
        <topology evidence="1">Multi-pass membrane protein</topology>
    </subcellularLocation>
</comment>
<dbReference type="STRING" id="419665.Maeo_0588"/>
<dbReference type="RefSeq" id="WP_011973305.1">
    <property type="nucleotide sequence ID" value="NC_009635.1"/>
</dbReference>
<dbReference type="KEGG" id="mae:Maeo_0588"/>
<dbReference type="EMBL" id="CP000743">
    <property type="protein sequence ID" value="ABR56173.1"/>
    <property type="molecule type" value="Genomic_DNA"/>
</dbReference>
<gene>
    <name evidence="8" type="ordered locus">Maeo_0588</name>
</gene>
<keyword evidence="3 6" id="KW-0812">Transmembrane</keyword>
<dbReference type="GO" id="GO:0017004">
    <property type="term" value="P:cytochrome complex assembly"/>
    <property type="evidence" value="ECO:0007669"/>
    <property type="project" value="InterPro"/>
</dbReference>
<dbReference type="InterPro" id="IPR051790">
    <property type="entry name" value="Cytochrome_c-biogenesis_DsbD"/>
</dbReference>
<evidence type="ECO:0000259" key="7">
    <source>
        <dbReference type="Pfam" id="PF02683"/>
    </source>
</evidence>
<dbReference type="PANTHER" id="PTHR31272">
    <property type="entry name" value="CYTOCHROME C-TYPE BIOGENESIS PROTEIN HI_1454-RELATED"/>
    <property type="match status" value="1"/>
</dbReference>
<keyword evidence="5 6" id="KW-0472">Membrane</keyword>
<accession>A6UUK1</accession>
<feature type="domain" description="Cytochrome C biogenesis protein transmembrane" evidence="7">
    <location>
        <begin position="3"/>
        <end position="213"/>
    </location>
</feature>
<feature type="transmembrane region" description="Helical" evidence="6">
    <location>
        <begin position="6"/>
        <end position="29"/>
    </location>
</feature>
<evidence type="ECO:0000256" key="6">
    <source>
        <dbReference type="SAM" id="Phobius"/>
    </source>
</evidence>
<dbReference type="GO" id="GO:0016020">
    <property type="term" value="C:membrane"/>
    <property type="evidence" value="ECO:0007669"/>
    <property type="project" value="UniProtKB-SubCell"/>
</dbReference>
<evidence type="ECO:0000256" key="1">
    <source>
        <dbReference type="ARBA" id="ARBA00004141"/>
    </source>
</evidence>
<evidence type="ECO:0000313" key="9">
    <source>
        <dbReference type="Proteomes" id="UP000001106"/>
    </source>
</evidence>
<evidence type="ECO:0000256" key="2">
    <source>
        <dbReference type="ARBA" id="ARBA00006143"/>
    </source>
</evidence>
<feature type="transmembrane region" description="Helical" evidence="6">
    <location>
        <begin position="41"/>
        <end position="68"/>
    </location>
</feature>
<dbReference type="eggNOG" id="arCOG02398">
    <property type="taxonomic scope" value="Archaea"/>
</dbReference>
<proteinExistence type="inferred from homology"/>
<feature type="transmembrane region" description="Helical" evidence="6">
    <location>
        <begin position="194"/>
        <end position="214"/>
    </location>
</feature>
<dbReference type="PANTHER" id="PTHR31272:SF9">
    <property type="entry name" value="BLL1027 PROTEIN"/>
    <property type="match status" value="1"/>
</dbReference>
<evidence type="ECO:0000256" key="4">
    <source>
        <dbReference type="ARBA" id="ARBA00022989"/>
    </source>
</evidence>
<evidence type="ECO:0000313" key="8">
    <source>
        <dbReference type="EMBL" id="ABR56173.1"/>
    </source>
</evidence>
<evidence type="ECO:0000256" key="3">
    <source>
        <dbReference type="ARBA" id="ARBA00022692"/>
    </source>
</evidence>
<dbReference type="AlphaFoldDB" id="A6UUK1"/>
<feature type="transmembrane region" description="Helical" evidence="6">
    <location>
        <begin position="74"/>
        <end position="91"/>
    </location>
</feature>
<dbReference type="GeneID" id="5327527"/>
<name>A6UUK1_META3</name>
<keyword evidence="4 6" id="KW-1133">Transmembrane helix</keyword>
<comment type="similarity">
    <text evidence="2">Belongs to the DsbD family.</text>
</comment>
<dbReference type="InterPro" id="IPR003834">
    <property type="entry name" value="Cyt_c_assmbl_TM_dom"/>
</dbReference>
<sequence>MDLFLIFIAGIFTALGPCVMTVLPIVFAYTFGISESKTEAFIISLSFVLGFSIVFSLLGAVSSIFGIMIGFSKIKYLAGIIAILFGITILLKKRFSFRSKQNIFVKIIKKLNEKTSFKYKILTSIILGISYGFGANVCADPVLAGILTYTASKEDILFGFFALLIYSLGYGLPIILLSTLGMEGKKIIEKISNFEIINIISGLMLIILGVYLLIH</sequence>
<feature type="transmembrane region" description="Helical" evidence="6">
    <location>
        <begin position="119"/>
        <end position="137"/>
    </location>
</feature>
<dbReference type="Proteomes" id="UP000001106">
    <property type="component" value="Chromosome"/>
</dbReference>
<keyword evidence="9" id="KW-1185">Reference proteome</keyword>
<evidence type="ECO:0000256" key="5">
    <source>
        <dbReference type="ARBA" id="ARBA00023136"/>
    </source>
</evidence>
<protein>
    <submittedName>
        <fullName evidence="8">Cytochrome c biogenesis protein transmembrane region</fullName>
    </submittedName>
</protein>